<dbReference type="InterPro" id="IPR029063">
    <property type="entry name" value="SAM-dependent_MTases_sf"/>
</dbReference>
<name>A0A9P4MYL1_9PLEO</name>
<dbReference type="AlphaFoldDB" id="A0A9P4MYL1"/>
<dbReference type="Proteomes" id="UP000799536">
    <property type="component" value="Unassembled WGS sequence"/>
</dbReference>
<proteinExistence type="predicted"/>
<protein>
    <submittedName>
        <fullName evidence="1">Uncharacterized protein</fullName>
    </submittedName>
</protein>
<dbReference type="OrthoDB" id="4889334at2759"/>
<evidence type="ECO:0000313" key="1">
    <source>
        <dbReference type="EMBL" id="KAF2200990.1"/>
    </source>
</evidence>
<sequence length="66" mass="7685">MREVYAGRPMLVVFRSREEIEPAIKGWKVVESGLLRPELWRIDELGKMEELRLQSFSILSVLIGNL</sequence>
<dbReference type="EMBL" id="ML993995">
    <property type="protein sequence ID" value="KAF2200990.1"/>
    <property type="molecule type" value="Genomic_DNA"/>
</dbReference>
<reference evidence="1" key="1">
    <citation type="journal article" date="2020" name="Stud. Mycol.">
        <title>101 Dothideomycetes genomes: a test case for predicting lifestyles and emergence of pathogens.</title>
        <authorList>
            <person name="Haridas S."/>
            <person name="Albert R."/>
            <person name="Binder M."/>
            <person name="Bloem J."/>
            <person name="Labutti K."/>
            <person name="Salamov A."/>
            <person name="Andreopoulos B."/>
            <person name="Baker S."/>
            <person name="Barry K."/>
            <person name="Bills G."/>
            <person name="Bluhm B."/>
            <person name="Cannon C."/>
            <person name="Castanera R."/>
            <person name="Culley D."/>
            <person name="Daum C."/>
            <person name="Ezra D."/>
            <person name="Gonzalez J."/>
            <person name="Henrissat B."/>
            <person name="Kuo A."/>
            <person name="Liang C."/>
            <person name="Lipzen A."/>
            <person name="Lutzoni F."/>
            <person name="Magnuson J."/>
            <person name="Mondo S."/>
            <person name="Nolan M."/>
            <person name="Ohm R."/>
            <person name="Pangilinan J."/>
            <person name="Park H.-J."/>
            <person name="Ramirez L."/>
            <person name="Alfaro M."/>
            <person name="Sun H."/>
            <person name="Tritt A."/>
            <person name="Yoshinaga Y."/>
            <person name="Zwiers L.-H."/>
            <person name="Turgeon B."/>
            <person name="Goodwin S."/>
            <person name="Spatafora J."/>
            <person name="Crous P."/>
            <person name="Grigoriev I."/>
        </authorList>
    </citation>
    <scope>NUCLEOTIDE SEQUENCE</scope>
    <source>
        <strain evidence="1">ATCC 74209</strain>
    </source>
</reference>
<evidence type="ECO:0000313" key="2">
    <source>
        <dbReference type="Proteomes" id="UP000799536"/>
    </source>
</evidence>
<comment type="caution">
    <text evidence="1">The sequence shown here is derived from an EMBL/GenBank/DDBJ whole genome shotgun (WGS) entry which is preliminary data.</text>
</comment>
<gene>
    <name evidence="1" type="ORF">GQ43DRAFT_440991</name>
</gene>
<keyword evidence="2" id="KW-1185">Reference proteome</keyword>
<organism evidence="1 2">
    <name type="scientific">Delitschia confertaspora ATCC 74209</name>
    <dbReference type="NCBI Taxonomy" id="1513339"/>
    <lineage>
        <taxon>Eukaryota</taxon>
        <taxon>Fungi</taxon>
        <taxon>Dikarya</taxon>
        <taxon>Ascomycota</taxon>
        <taxon>Pezizomycotina</taxon>
        <taxon>Dothideomycetes</taxon>
        <taxon>Pleosporomycetidae</taxon>
        <taxon>Pleosporales</taxon>
        <taxon>Delitschiaceae</taxon>
        <taxon>Delitschia</taxon>
    </lineage>
</organism>
<accession>A0A9P4MYL1</accession>
<dbReference type="Gene3D" id="3.40.50.150">
    <property type="entry name" value="Vaccinia Virus protein VP39"/>
    <property type="match status" value="1"/>
</dbReference>